<dbReference type="GeneID" id="98150720"/>
<dbReference type="SUPFAM" id="SSF81383">
    <property type="entry name" value="F-box domain"/>
    <property type="match status" value="1"/>
</dbReference>
<gene>
    <name evidence="1" type="ORF">BJX67DRAFT_94418</name>
</gene>
<dbReference type="RefSeq" id="XP_070890929.1">
    <property type="nucleotide sequence ID" value="XM_071035648.1"/>
</dbReference>
<accession>A0ABR4M5Q8</accession>
<reference evidence="1 2" key="1">
    <citation type="submission" date="2024-07" db="EMBL/GenBank/DDBJ databases">
        <title>Section-level genome sequencing and comparative genomics of Aspergillus sections Usti and Cavernicolus.</title>
        <authorList>
            <consortium name="Lawrence Berkeley National Laboratory"/>
            <person name="Nybo J.L."/>
            <person name="Vesth T.C."/>
            <person name="Theobald S."/>
            <person name="Frisvad J.C."/>
            <person name="Larsen T.O."/>
            <person name="Kjaerboelling I."/>
            <person name="Rothschild-Mancinelli K."/>
            <person name="Lyhne E.K."/>
            <person name="Kogle M.E."/>
            <person name="Barry K."/>
            <person name="Clum A."/>
            <person name="Na H."/>
            <person name="Ledsgaard L."/>
            <person name="Lin J."/>
            <person name="Lipzen A."/>
            <person name="Kuo A."/>
            <person name="Riley R."/>
            <person name="Mondo S."/>
            <person name="Labutti K."/>
            <person name="Haridas S."/>
            <person name="Pangalinan J."/>
            <person name="Salamov A.A."/>
            <person name="Simmons B.A."/>
            <person name="Magnuson J.K."/>
            <person name="Chen J."/>
            <person name="Drula E."/>
            <person name="Henrissat B."/>
            <person name="Wiebenga A."/>
            <person name="Lubbers R.J."/>
            <person name="Gomes A.C."/>
            <person name="Macurrencykelacurrency M.R."/>
            <person name="Stajich J."/>
            <person name="Grigoriev I.V."/>
            <person name="Mortensen U.H."/>
            <person name="De Vries R.P."/>
            <person name="Baker S.E."/>
            <person name="Andersen M.R."/>
        </authorList>
    </citation>
    <scope>NUCLEOTIDE SEQUENCE [LARGE SCALE GENOMIC DNA]</scope>
    <source>
        <strain evidence="1 2">CBS 449.75</strain>
    </source>
</reference>
<name>A0ABR4M5Q8_9EURO</name>
<organism evidence="1 2">
    <name type="scientific">Aspergillus lucknowensis</name>
    <dbReference type="NCBI Taxonomy" id="176173"/>
    <lineage>
        <taxon>Eukaryota</taxon>
        <taxon>Fungi</taxon>
        <taxon>Dikarya</taxon>
        <taxon>Ascomycota</taxon>
        <taxon>Pezizomycotina</taxon>
        <taxon>Eurotiomycetes</taxon>
        <taxon>Eurotiomycetidae</taxon>
        <taxon>Eurotiales</taxon>
        <taxon>Aspergillaceae</taxon>
        <taxon>Aspergillus</taxon>
        <taxon>Aspergillus subgen. Nidulantes</taxon>
    </lineage>
</organism>
<evidence type="ECO:0000313" key="1">
    <source>
        <dbReference type="EMBL" id="KAL2871950.1"/>
    </source>
</evidence>
<comment type="caution">
    <text evidence="1">The sequence shown here is derived from an EMBL/GenBank/DDBJ whole genome shotgun (WGS) entry which is preliminary data.</text>
</comment>
<evidence type="ECO:0008006" key="3">
    <source>
        <dbReference type="Google" id="ProtNLM"/>
    </source>
</evidence>
<dbReference type="InterPro" id="IPR036047">
    <property type="entry name" value="F-box-like_dom_sf"/>
</dbReference>
<protein>
    <recommendedName>
        <fullName evidence="3">F-box domain-containing protein</fullName>
    </recommendedName>
</protein>
<dbReference type="Proteomes" id="UP001610432">
    <property type="component" value="Unassembled WGS sequence"/>
</dbReference>
<keyword evidence="2" id="KW-1185">Reference proteome</keyword>
<dbReference type="EMBL" id="JBFXLQ010000002">
    <property type="protein sequence ID" value="KAL2871950.1"/>
    <property type="molecule type" value="Genomic_DNA"/>
</dbReference>
<proteinExistence type="predicted"/>
<evidence type="ECO:0000313" key="2">
    <source>
        <dbReference type="Proteomes" id="UP001610432"/>
    </source>
</evidence>
<sequence>MDVVGQPWKVCTASSVPPTIHRWNHAYLRRQSSLLETSPTLKPRFNTMPSDRMLTKAQSLITSLKPRPRLKYTARHRNGPVILTKRYISQRLWALRNRNRLSLLDLPVDILLLVFPLLPLLSQACLALTCRSLYNLFGYVLQDKSLAWPRQLASKGYRPLMQQPEILRNQLLFLLEDDYWQYCTECLKMHPRSRFPPWRTDDPRLMRSCEYFPKGVLDICPCLSLTFFDRVRLEECLCRGVLNPDLPRSIRHAFRLTRSKKQRFLIHECSINDHAHAFIALKTTFPLQGPGDLRLQTRYCIHLSLPRPFPRPDDLDYILSFPRFGMEPVLCCPHFDVLESLYRFDWVRDTCICCGTTVLETWKAIDGSCVIVECSRNLGGYTGEVNWTSGSRHEYNAWYRTWYAHHGAHT</sequence>